<dbReference type="InterPro" id="IPR011009">
    <property type="entry name" value="Kinase-like_dom_sf"/>
</dbReference>
<dbReference type="SUPFAM" id="SSF56112">
    <property type="entry name" value="Protein kinase-like (PK-like)"/>
    <property type="match status" value="1"/>
</dbReference>
<dbReference type="InterPro" id="IPR000719">
    <property type="entry name" value="Prot_kinase_dom"/>
</dbReference>
<dbReference type="PANTHER" id="PTHR24058">
    <property type="entry name" value="DUAL SPECIFICITY PROTEIN KINASE"/>
    <property type="match status" value="1"/>
</dbReference>
<evidence type="ECO:0000259" key="7">
    <source>
        <dbReference type="SMART" id="SM00220"/>
    </source>
</evidence>
<evidence type="ECO:0000256" key="3">
    <source>
        <dbReference type="ARBA" id="ARBA00022741"/>
    </source>
</evidence>
<evidence type="ECO:0000313" key="9">
    <source>
        <dbReference type="Proteomes" id="UP000310200"/>
    </source>
</evidence>
<feature type="compositionally biased region" description="Acidic residues" evidence="6">
    <location>
        <begin position="188"/>
        <end position="197"/>
    </location>
</feature>
<dbReference type="Gene3D" id="3.30.200.20">
    <property type="entry name" value="Phosphorylase Kinase, domain 1"/>
    <property type="match status" value="1"/>
</dbReference>
<feature type="region of interest" description="Disordered" evidence="6">
    <location>
        <begin position="1"/>
        <end position="80"/>
    </location>
</feature>
<feature type="compositionally biased region" description="Basic and acidic residues" evidence="6">
    <location>
        <begin position="577"/>
        <end position="611"/>
    </location>
</feature>
<feature type="compositionally biased region" description="Basic residues" evidence="6">
    <location>
        <begin position="29"/>
        <end position="44"/>
    </location>
</feature>
<dbReference type="PANTHER" id="PTHR24058:SF103">
    <property type="entry name" value="SERINE_THREONINE-PROTEIN KINASE PRP4 HOMOLOG"/>
    <property type="match status" value="1"/>
</dbReference>
<keyword evidence="9" id="KW-1185">Reference proteome</keyword>
<evidence type="ECO:0000256" key="5">
    <source>
        <dbReference type="ARBA" id="ARBA00022840"/>
    </source>
</evidence>
<sequence>MGTSDLEGAECKQEPLELDSDADGVIDQRKKKKRKHKHHKHKKEKLIEKDDERLDKQERRKHKKHKRQKKDRNMENGTMEEKLISNVVHKGIGMNGKTKTSSVLEVVSTEESEDEKLVDLDSDEVDCTIIEDDIDLEELMKQKERLQACLVQYLSDESEKGDENKELQGEEEEEEETKTTIETPDVILVEDDSDTDDVPPKKRGRSKSGSREQTEKPANNTKIREEILIGKETRKSALERKEGKEKKLEETTDLHEKLTKGRKKIREKTNPIEKQTMINRDVKIYQEETRHGKENQTDEKRTENESSPSVMVQKLITTRRKIQIARAATGWKVANAKTAEIVTLVTIDAVVTDYRAESLAVMLVATRGIVKAKIDMEIEIDMMVVAIDETPGITTIELKIGLAVPQEDHVVLLEPDRKENETIDIRGPGLLLEVAEIETRDHGRDRDKDRERNSKRERSDKYKDSLSEGLKVEHSDSSSEEDIKDIDIEEEEDEEAIIERRRKQREELLKRLSGPNEDSNMSADINVAGSPESQSNISQKSVEMPSHNNESVLESHTPPLPTEKLESPPPAKKRKSRFEDTSLNESDKTGNIKTSERFKQEEKQTSKKSNEWDMFAEADNIGDFNSPTLEGKRQGGPDNPSLTDNWDDAEGYYRVRVGETLDARYVVYGYTGQGVFSNVVRARDSARGNLDVAVKIIRNNEIILSILDFEKTIEIVSEMFGIEVLGIPYDFGIDMWSVGCTIYELYTGKIMFSGKTNNQMLKYFMDLKGKMPNKLIRKGSFKDQHFDSNCNFLYHEVDKEKIVVMSTLPATRDLSAELGGNSLPPEQNRKVGQLKDLLERTLMLDAGKRITVNHALAHPFIQEKI</sequence>
<comment type="caution">
    <text evidence="8">The sequence shown here is derived from an EMBL/GenBank/DDBJ whole genome shotgun (WGS) entry which is preliminary data.</text>
</comment>
<dbReference type="GO" id="GO:0005524">
    <property type="term" value="F:ATP binding"/>
    <property type="evidence" value="ECO:0007669"/>
    <property type="project" value="UniProtKB-KW"/>
</dbReference>
<dbReference type="EMBL" id="QBLH01002486">
    <property type="protein sequence ID" value="TGZ48423.1"/>
    <property type="molecule type" value="Genomic_DNA"/>
</dbReference>
<feature type="region of interest" description="Disordered" evidence="6">
    <location>
        <begin position="436"/>
        <end position="495"/>
    </location>
</feature>
<keyword evidence="4" id="KW-0418">Kinase</keyword>
<proteinExistence type="predicted"/>
<dbReference type="AlphaFoldDB" id="A0A4S2KG64"/>
<organism evidence="8 9">
    <name type="scientific">Temnothorax longispinosus</name>
    <dbReference type="NCBI Taxonomy" id="300112"/>
    <lineage>
        <taxon>Eukaryota</taxon>
        <taxon>Metazoa</taxon>
        <taxon>Ecdysozoa</taxon>
        <taxon>Arthropoda</taxon>
        <taxon>Hexapoda</taxon>
        <taxon>Insecta</taxon>
        <taxon>Pterygota</taxon>
        <taxon>Neoptera</taxon>
        <taxon>Endopterygota</taxon>
        <taxon>Hymenoptera</taxon>
        <taxon>Apocrita</taxon>
        <taxon>Aculeata</taxon>
        <taxon>Formicoidea</taxon>
        <taxon>Formicidae</taxon>
        <taxon>Myrmicinae</taxon>
        <taxon>Temnothorax</taxon>
    </lineage>
</organism>
<name>A0A4S2KG64_9HYME</name>
<gene>
    <name evidence="8" type="ORF">DBV15_02786</name>
</gene>
<evidence type="ECO:0000313" key="8">
    <source>
        <dbReference type="EMBL" id="TGZ48423.1"/>
    </source>
</evidence>
<feature type="region of interest" description="Disordered" evidence="6">
    <location>
        <begin position="509"/>
        <end position="645"/>
    </location>
</feature>
<feature type="compositionally biased region" description="Basic and acidic residues" evidence="6">
    <location>
        <begin position="71"/>
        <end position="80"/>
    </location>
</feature>
<keyword evidence="5" id="KW-0067">ATP-binding</keyword>
<feature type="region of interest" description="Disordered" evidence="6">
    <location>
        <begin position="154"/>
        <end position="264"/>
    </location>
</feature>
<evidence type="ECO:0000256" key="6">
    <source>
        <dbReference type="SAM" id="MobiDB-lite"/>
    </source>
</evidence>
<dbReference type="GO" id="GO:0004674">
    <property type="term" value="F:protein serine/threonine kinase activity"/>
    <property type="evidence" value="ECO:0007669"/>
    <property type="project" value="UniProtKB-KW"/>
</dbReference>
<reference evidence="8 9" key="1">
    <citation type="journal article" date="2019" name="Philos. Trans. R. Soc. Lond., B, Biol. Sci.">
        <title>Ant behaviour and brain gene expression of defending hosts depend on the ecological success of the intruding social parasite.</title>
        <authorList>
            <person name="Kaur R."/>
            <person name="Stoldt M."/>
            <person name="Jongepier E."/>
            <person name="Feldmeyer B."/>
            <person name="Menzel F."/>
            <person name="Bornberg-Bauer E."/>
            <person name="Foitzik S."/>
        </authorList>
    </citation>
    <scope>NUCLEOTIDE SEQUENCE [LARGE SCALE GENOMIC DNA]</scope>
    <source>
        <tissue evidence="8">Whole body</tissue>
    </source>
</reference>
<feature type="compositionally biased region" description="Basic residues" evidence="6">
    <location>
        <begin position="59"/>
        <end position="70"/>
    </location>
</feature>
<feature type="compositionally biased region" description="Basic and acidic residues" evidence="6">
    <location>
        <begin position="286"/>
        <end position="304"/>
    </location>
</feature>
<keyword evidence="3" id="KW-0547">Nucleotide-binding</keyword>
<feature type="compositionally biased region" description="Basic and acidic residues" evidence="6">
    <location>
        <begin position="437"/>
        <end position="477"/>
    </location>
</feature>
<feature type="compositionally biased region" description="Acidic residues" evidence="6">
    <location>
        <begin position="478"/>
        <end position="495"/>
    </location>
</feature>
<accession>A0A4S2KG64</accession>
<dbReference type="Proteomes" id="UP000310200">
    <property type="component" value="Unassembled WGS sequence"/>
</dbReference>
<evidence type="ECO:0000256" key="4">
    <source>
        <dbReference type="ARBA" id="ARBA00022777"/>
    </source>
</evidence>
<keyword evidence="1" id="KW-0723">Serine/threonine-protein kinase</keyword>
<dbReference type="SMART" id="SM00220">
    <property type="entry name" value="S_TKc"/>
    <property type="match status" value="1"/>
</dbReference>
<feature type="region of interest" description="Disordered" evidence="6">
    <location>
        <begin position="286"/>
        <end position="309"/>
    </location>
</feature>
<dbReference type="Gene3D" id="1.10.510.10">
    <property type="entry name" value="Transferase(Phosphotransferase) domain 1"/>
    <property type="match status" value="1"/>
</dbReference>
<evidence type="ECO:0000256" key="2">
    <source>
        <dbReference type="ARBA" id="ARBA00022679"/>
    </source>
</evidence>
<keyword evidence="2" id="KW-0808">Transferase</keyword>
<feature type="compositionally biased region" description="Polar residues" evidence="6">
    <location>
        <begin position="531"/>
        <end position="554"/>
    </location>
</feature>
<evidence type="ECO:0000256" key="1">
    <source>
        <dbReference type="ARBA" id="ARBA00022527"/>
    </source>
</evidence>
<dbReference type="Pfam" id="PF00069">
    <property type="entry name" value="Pkinase"/>
    <property type="match status" value="1"/>
</dbReference>
<protein>
    <recommendedName>
        <fullName evidence="7">Protein kinase domain-containing protein</fullName>
    </recommendedName>
</protein>
<dbReference type="STRING" id="300112.A0A4S2KG64"/>
<feature type="compositionally biased region" description="Basic and acidic residues" evidence="6">
    <location>
        <begin position="157"/>
        <end position="168"/>
    </location>
</feature>
<feature type="compositionally biased region" description="Basic and acidic residues" evidence="6">
    <location>
        <begin position="45"/>
        <end position="58"/>
    </location>
</feature>
<feature type="compositionally biased region" description="Basic and acidic residues" evidence="6">
    <location>
        <begin position="222"/>
        <end position="259"/>
    </location>
</feature>
<dbReference type="InterPro" id="IPR050494">
    <property type="entry name" value="Ser_Thr_dual-spec_kinase"/>
</dbReference>
<feature type="domain" description="Protein kinase" evidence="7">
    <location>
        <begin position="665"/>
        <end position="861"/>
    </location>
</feature>